<protein>
    <submittedName>
        <fullName evidence="9">Ferredoxin</fullName>
    </submittedName>
</protein>
<comment type="caution">
    <text evidence="9">The sequence shown here is derived from an EMBL/GenBank/DDBJ whole genome shotgun (WGS) entry which is preliminary data.</text>
</comment>
<keyword evidence="5" id="KW-0408">Iron</keyword>
<dbReference type="PANTHER" id="PTHR36923:SF3">
    <property type="entry name" value="FERREDOXIN"/>
    <property type="match status" value="1"/>
</dbReference>
<keyword evidence="3" id="KW-0479">Metal-binding</keyword>
<dbReference type="Proteomes" id="UP000193247">
    <property type="component" value="Unassembled WGS sequence"/>
</dbReference>
<dbReference type="GO" id="GO:0046872">
    <property type="term" value="F:metal ion binding"/>
    <property type="evidence" value="ECO:0007669"/>
    <property type="project" value="UniProtKB-KW"/>
</dbReference>
<accession>A0A1X2LR20</accession>
<evidence type="ECO:0000313" key="10">
    <source>
        <dbReference type="Proteomes" id="UP000193247"/>
    </source>
</evidence>
<dbReference type="PANTHER" id="PTHR36923">
    <property type="entry name" value="FERREDOXIN"/>
    <property type="match status" value="1"/>
</dbReference>
<dbReference type="InterPro" id="IPR010693">
    <property type="entry name" value="Divergent_4Fe-4S_mono-cluster"/>
</dbReference>
<name>A0A1X2LR20_9MYCO</name>
<evidence type="ECO:0000256" key="2">
    <source>
        <dbReference type="ARBA" id="ARBA00022448"/>
    </source>
</evidence>
<dbReference type="EMBL" id="NCXP01000030">
    <property type="protein sequence ID" value="OSC38939.1"/>
    <property type="molecule type" value="Genomic_DNA"/>
</dbReference>
<dbReference type="Gene3D" id="3.30.70.20">
    <property type="match status" value="1"/>
</dbReference>
<feature type="domain" description="Divergent 4Fe-4S mono-cluster" evidence="8">
    <location>
        <begin position="1"/>
        <end position="62"/>
    </location>
</feature>
<dbReference type="SUPFAM" id="SSF54862">
    <property type="entry name" value="4Fe-4S ferredoxins"/>
    <property type="match status" value="1"/>
</dbReference>
<evidence type="ECO:0000256" key="6">
    <source>
        <dbReference type="ARBA" id="ARBA00023014"/>
    </source>
</evidence>
<organism evidence="9 10">
    <name type="scientific">Mycobacterium decipiens</name>
    <dbReference type="NCBI Taxonomy" id="1430326"/>
    <lineage>
        <taxon>Bacteria</taxon>
        <taxon>Bacillati</taxon>
        <taxon>Actinomycetota</taxon>
        <taxon>Actinomycetes</taxon>
        <taxon>Mycobacteriales</taxon>
        <taxon>Mycobacteriaceae</taxon>
        <taxon>Mycobacterium</taxon>
    </lineage>
</organism>
<keyword evidence="7" id="KW-0003">3Fe-4S</keyword>
<proteinExistence type="predicted"/>
<comment type="cofactor">
    <cofactor evidence="1">
        <name>[3Fe-4S] cluster</name>
        <dbReference type="ChEBI" id="CHEBI:21137"/>
    </cofactor>
</comment>
<evidence type="ECO:0000313" key="9">
    <source>
        <dbReference type="EMBL" id="OSC38939.1"/>
    </source>
</evidence>
<dbReference type="GO" id="GO:0051538">
    <property type="term" value="F:3 iron, 4 sulfur cluster binding"/>
    <property type="evidence" value="ECO:0007669"/>
    <property type="project" value="UniProtKB-KW"/>
</dbReference>
<evidence type="ECO:0000259" key="8">
    <source>
        <dbReference type="Pfam" id="PF06902"/>
    </source>
</evidence>
<reference evidence="9 10" key="1">
    <citation type="submission" date="2017-04" db="EMBL/GenBank/DDBJ databases">
        <title>The new phylogeny of genus Mycobacterium.</title>
        <authorList>
            <person name="Tortoli E."/>
            <person name="Trovato A."/>
            <person name="Cirillo D.M."/>
        </authorList>
    </citation>
    <scope>NUCLEOTIDE SEQUENCE [LARGE SCALE GENOMIC DNA]</scope>
    <source>
        <strain evidence="9 10">TBL 1200985</strain>
    </source>
</reference>
<dbReference type="STRING" id="1430326.B8W66_18855"/>
<keyword evidence="2" id="KW-0813">Transport</keyword>
<evidence type="ECO:0000256" key="4">
    <source>
        <dbReference type="ARBA" id="ARBA00022982"/>
    </source>
</evidence>
<keyword evidence="4" id="KW-0249">Electron transport</keyword>
<sequence>MKVRADREICMAAGVCVMTADAFFDQDAAGIVLLATDEVPAREEGRVRNAVRLCPSGALELVPDCGARPP</sequence>
<keyword evidence="10" id="KW-1185">Reference proteome</keyword>
<evidence type="ECO:0000256" key="7">
    <source>
        <dbReference type="ARBA" id="ARBA00023291"/>
    </source>
</evidence>
<dbReference type="OrthoDB" id="9803319at2"/>
<gene>
    <name evidence="9" type="ORF">B8W66_18855</name>
</gene>
<keyword evidence="6" id="KW-0411">Iron-sulfur</keyword>
<evidence type="ECO:0000256" key="1">
    <source>
        <dbReference type="ARBA" id="ARBA00001927"/>
    </source>
</evidence>
<dbReference type="AlphaFoldDB" id="A0A1X2LR20"/>
<evidence type="ECO:0000256" key="5">
    <source>
        <dbReference type="ARBA" id="ARBA00023004"/>
    </source>
</evidence>
<dbReference type="Pfam" id="PF06902">
    <property type="entry name" value="Fer4_19"/>
    <property type="match status" value="1"/>
</dbReference>
<dbReference type="RefSeq" id="WP_085326788.1">
    <property type="nucleotide sequence ID" value="NZ_NCXP01000030.1"/>
</dbReference>
<evidence type="ECO:0000256" key="3">
    <source>
        <dbReference type="ARBA" id="ARBA00022723"/>
    </source>
</evidence>
<dbReference type="InterPro" id="IPR051269">
    <property type="entry name" value="Fe-S_cluster_ET"/>
</dbReference>